<protein>
    <submittedName>
        <fullName evidence="3">Stage III sporulation protein AH</fullName>
    </submittedName>
</protein>
<keyword evidence="2" id="KW-0812">Transmembrane</keyword>
<keyword evidence="2" id="KW-1133">Transmembrane helix</keyword>
<organism evidence="3 4">
    <name type="scientific">Anoxybacteroides tepidamans</name>
    <dbReference type="NCBI Taxonomy" id="265948"/>
    <lineage>
        <taxon>Bacteria</taxon>
        <taxon>Bacillati</taxon>
        <taxon>Bacillota</taxon>
        <taxon>Bacilli</taxon>
        <taxon>Bacillales</taxon>
        <taxon>Anoxybacillaceae</taxon>
        <taxon>Anoxybacteroides</taxon>
    </lineage>
</organism>
<evidence type="ECO:0000256" key="1">
    <source>
        <dbReference type="SAM" id="MobiDB-lite"/>
    </source>
</evidence>
<proteinExistence type="predicted"/>
<comment type="caution">
    <text evidence="3">The sequence shown here is derived from an EMBL/GenBank/DDBJ whole genome shotgun (WGS) entry which is preliminary data.</text>
</comment>
<name>A0A7W8MVT8_9BACL</name>
<dbReference type="Gene3D" id="1.10.287.4300">
    <property type="entry name" value="Stage III sporulation protein AH-like"/>
    <property type="match status" value="1"/>
</dbReference>
<reference evidence="3 4" key="1">
    <citation type="submission" date="2020-08" db="EMBL/GenBank/DDBJ databases">
        <title>Genomic Encyclopedia of Type Strains, Phase IV (KMG-IV): sequencing the most valuable type-strain genomes for metagenomic binning, comparative biology and taxonomic classification.</title>
        <authorList>
            <person name="Goeker M."/>
        </authorList>
    </citation>
    <scope>NUCLEOTIDE SEQUENCE [LARGE SCALE GENOMIC DNA]</scope>
    <source>
        <strain evidence="3 4">DSM 16325</strain>
    </source>
</reference>
<dbReference type="Pfam" id="PF12685">
    <property type="entry name" value="SpoIIIAH"/>
    <property type="match status" value="1"/>
</dbReference>
<accession>A0A7W8MVT8</accession>
<keyword evidence="4" id="KW-1185">Reference proteome</keyword>
<keyword evidence="2" id="KW-0472">Membrane</keyword>
<feature type="compositionally biased region" description="Polar residues" evidence="1">
    <location>
        <begin position="61"/>
        <end position="72"/>
    </location>
</feature>
<dbReference type="EMBL" id="JACHEP010000013">
    <property type="protein sequence ID" value="MBB5325258.1"/>
    <property type="molecule type" value="Genomic_DNA"/>
</dbReference>
<evidence type="ECO:0000256" key="2">
    <source>
        <dbReference type="SAM" id="Phobius"/>
    </source>
</evidence>
<feature type="transmembrane region" description="Helical" evidence="2">
    <location>
        <begin position="7"/>
        <end position="25"/>
    </location>
</feature>
<dbReference type="RefSeq" id="WP_183254622.1">
    <property type="nucleotide sequence ID" value="NZ_JACHEP010000013.1"/>
</dbReference>
<dbReference type="Proteomes" id="UP000520011">
    <property type="component" value="Unassembled WGS sequence"/>
</dbReference>
<sequence>MLKKQTVWLLTMLSLVVVLSVYYVTAPKDMNDSVAFMNEQNKKASDAEKQTATKEGADVTLEQTEAQDGKATSSIASDDVFTALRLQIDDERSRLRDQLNAIVASTSATAEQKSEAIDKIQKLEALAEKEATLETLIKSKGGYEDVLVRADGDTVRVTVRAKERSAKAANEIIQLVKSEISDMQDIAVEFQPAK</sequence>
<gene>
    <name evidence="3" type="ORF">HNQ34_002358</name>
</gene>
<evidence type="ECO:0000313" key="3">
    <source>
        <dbReference type="EMBL" id="MBB5325258.1"/>
    </source>
</evidence>
<dbReference type="AlphaFoldDB" id="A0A7W8MVT8"/>
<feature type="compositionally biased region" description="Basic and acidic residues" evidence="1">
    <location>
        <begin position="42"/>
        <end position="57"/>
    </location>
</feature>
<evidence type="ECO:0000313" key="4">
    <source>
        <dbReference type="Proteomes" id="UP000520011"/>
    </source>
</evidence>
<dbReference type="InterPro" id="IPR038503">
    <property type="entry name" value="SpoIIIAH_sf"/>
</dbReference>
<dbReference type="InterPro" id="IPR024232">
    <property type="entry name" value="SpoIIIAH"/>
</dbReference>
<feature type="region of interest" description="Disordered" evidence="1">
    <location>
        <begin position="42"/>
        <end position="72"/>
    </location>
</feature>